<evidence type="ECO:0000313" key="1">
    <source>
        <dbReference type="EMBL" id="OAY31261.1"/>
    </source>
</evidence>
<gene>
    <name evidence="1" type="ORF">MANES_14G097500</name>
</gene>
<accession>A0A2C9ULH7</accession>
<name>A0A2C9ULH7_MANES</name>
<dbReference type="EMBL" id="CM004400">
    <property type="protein sequence ID" value="OAY31261.1"/>
    <property type="molecule type" value="Genomic_DNA"/>
</dbReference>
<sequence length="68" mass="7600">MCHPSYVADSRILDLPNSADINCPTSATSPNLPLLFLITSSLHIKLQTSFINGYPSQKQLIKFHPCWN</sequence>
<proteinExistence type="predicted"/>
<protein>
    <submittedName>
        <fullName evidence="1">Uncharacterized protein</fullName>
    </submittedName>
</protein>
<reference evidence="1" key="1">
    <citation type="submission" date="2016-02" db="EMBL/GenBank/DDBJ databases">
        <title>WGS assembly of Manihot esculenta.</title>
        <authorList>
            <person name="Bredeson J.V."/>
            <person name="Prochnik S.E."/>
            <person name="Lyons J.B."/>
            <person name="Schmutz J."/>
            <person name="Grimwood J."/>
            <person name="Vrebalov J."/>
            <person name="Bart R.S."/>
            <person name="Amuge T."/>
            <person name="Ferguson M.E."/>
            <person name="Green R."/>
            <person name="Putnam N."/>
            <person name="Stites J."/>
            <person name="Rounsley S."/>
            <person name="Rokhsar D.S."/>
        </authorList>
    </citation>
    <scope>NUCLEOTIDE SEQUENCE [LARGE SCALE GENOMIC DNA]</scope>
    <source>
        <tissue evidence="1">Leaf</tissue>
    </source>
</reference>
<dbReference type="AlphaFoldDB" id="A0A2C9ULH7"/>
<organism evidence="1">
    <name type="scientific">Manihot esculenta</name>
    <name type="common">Cassava</name>
    <name type="synonym">Jatropha manihot</name>
    <dbReference type="NCBI Taxonomy" id="3983"/>
    <lineage>
        <taxon>Eukaryota</taxon>
        <taxon>Viridiplantae</taxon>
        <taxon>Streptophyta</taxon>
        <taxon>Embryophyta</taxon>
        <taxon>Tracheophyta</taxon>
        <taxon>Spermatophyta</taxon>
        <taxon>Magnoliopsida</taxon>
        <taxon>eudicotyledons</taxon>
        <taxon>Gunneridae</taxon>
        <taxon>Pentapetalae</taxon>
        <taxon>rosids</taxon>
        <taxon>fabids</taxon>
        <taxon>Malpighiales</taxon>
        <taxon>Euphorbiaceae</taxon>
        <taxon>Crotonoideae</taxon>
        <taxon>Manihoteae</taxon>
        <taxon>Manihot</taxon>
    </lineage>
</organism>